<dbReference type="Gene3D" id="1.20.58.390">
    <property type="entry name" value="Neurotransmitter-gated ion-channel transmembrane domain"/>
    <property type="match status" value="1"/>
</dbReference>
<dbReference type="InterPro" id="IPR036734">
    <property type="entry name" value="Neur_chan_lig-bd_sf"/>
</dbReference>
<feature type="transmembrane region" description="Helical" evidence="7">
    <location>
        <begin position="142"/>
        <end position="164"/>
    </location>
</feature>
<keyword evidence="3" id="KW-0813">Transport</keyword>
<dbReference type="Gene3D" id="2.70.170.10">
    <property type="entry name" value="Neurotransmitter-gated ion-channel ligand-binding domain"/>
    <property type="match status" value="1"/>
</dbReference>
<dbReference type="GO" id="GO:0005886">
    <property type="term" value="C:plasma membrane"/>
    <property type="evidence" value="ECO:0007669"/>
    <property type="project" value="UniProtKB-SubCell"/>
</dbReference>
<dbReference type="InterPro" id="IPR006201">
    <property type="entry name" value="Neur_channel"/>
</dbReference>
<dbReference type="InterPro" id="IPR006028">
    <property type="entry name" value="GABAA/Glycine_rcpt"/>
</dbReference>
<evidence type="ECO:0000256" key="1">
    <source>
        <dbReference type="ARBA" id="ARBA00004141"/>
    </source>
</evidence>
<keyword evidence="5" id="KW-0406">Ion transport</keyword>
<comment type="caution">
    <text evidence="9">The sequence shown here is derived from an EMBL/GenBank/DDBJ whole genome shotgun (WGS) entry which is preliminary data.</text>
</comment>
<evidence type="ECO:0000256" key="3">
    <source>
        <dbReference type="ARBA" id="ARBA00022448"/>
    </source>
</evidence>
<dbReference type="GO" id="GO:0004888">
    <property type="term" value="F:transmembrane signaling receptor activity"/>
    <property type="evidence" value="ECO:0007669"/>
    <property type="project" value="InterPro"/>
</dbReference>
<dbReference type="Pfam" id="PF02932">
    <property type="entry name" value="Neur_chan_memb"/>
    <property type="match status" value="1"/>
</dbReference>
<dbReference type="InterPro" id="IPR006029">
    <property type="entry name" value="Neurotrans-gated_channel_TM"/>
</dbReference>
<dbReference type="InterPro" id="IPR038050">
    <property type="entry name" value="Neuro_actylchol_rec"/>
</dbReference>
<protein>
    <submittedName>
        <fullName evidence="9">Glycine receptor subunit alphaZ1</fullName>
    </submittedName>
</protein>
<dbReference type="PANTHER" id="PTHR18945">
    <property type="entry name" value="NEUROTRANSMITTER GATED ION CHANNEL"/>
    <property type="match status" value="1"/>
</dbReference>
<dbReference type="InterPro" id="IPR036719">
    <property type="entry name" value="Neuro-gated_channel_TM_sf"/>
</dbReference>
<dbReference type="OrthoDB" id="6346517at2759"/>
<evidence type="ECO:0000259" key="8">
    <source>
        <dbReference type="Pfam" id="PF02932"/>
    </source>
</evidence>
<keyword evidence="7" id="KW-0812">Transmembrane</keyword>
<evidence type="ECO:0000313" key="9">
    <source>
        <dbReference type="EMBL" id="KAF0291824.1"/>
    </source>
</evidence>
<keyword evidence="7" id="KW-0472">Membrane</keyword>
<dbReference type="GO" id="GO:0005230">
    <property type="term" value="F:extracellular ligand-gated monoatomic ion channel activity"/>
    <property type="evidence" value="ECO:0007669"/>
    <property type="project" value="InterPro"/>
</dbReference>
<keyword evidence="6" id="KW-0407">Ion channel</keyword>
<evidence type="ECO:0000256" key="6">
    <source>
        <dbReference type="ARBA" id="ARBA00023303"/>
    </source>
</evidence>
<dbReference type="SUPFAM" id="SSF90112">
    <property type="entry name" value="Neurotransmitter-gated ion-channel transmembrane pore"/>
    <property type="match status" value="1"/>
</dbReference>
<organism evidence="9 10">
    <name type="scientific">Amphibalanus amphitrite</name>
    <name type="common">Striped barnacle</name>
    <name type="synonym">Balanus amphitrite</name>
    <dbReference type="NCBI Taxonomy" id="1232801"/>
    <lineage>
        <taxon>Eukaryota</taxon>
        <taxon>Metazoa</taxon>
        <taxon>Ecdysozoa</taxon>
        <taxon>Arthropoda</taxon>
        <taxon>Crustacea</taxon>
        <taxon>Multicrustacea</taxon>
        <taxon>Cirripedia</taxon>
        <taxon>Thoracica</taxon>
        <taxon>Thoracicalcarea</taxon>
        <taxon>Balanomorpha</taxon>
        <taxon>Balanoidea</taxon>
        <taxon>Balanidae</taxon>
        <taxon>Amphibalaninae</taxon>
        <taxon>Amphibalanus</taxon>
    </lineage>
</organism>
<dbReference type="Proteomes" id="UP000440578">
    <property type="component" value="Unassembled WGS sequence"/>
</dbReference>
<evidence type="ECO:0000256" key="4">
    <source>
        <dbReference type="ARBA" id="ARBA00022475"/>
    </source>
</evidence>
<evidence type="ECO:0000256" key="5">
    <source>
        <dbReference type="ARBA" id="ARBA00023065"/>
    </source>
</evidence>
<evidence type="ECO:0000256" key="7">
    <source>
        <dbReference type="SAM" id="Phobius"/>
    </source>
</evidence>
<dbReference type="GO" id="GO:0099095">
    <property type="term" value="F:ligand-gated monoatomic anion channel activity"/>
    <property type="evidence" value="ECO:0007669"/>
    <property type="project" value="UniProtKB-ARBA"/>
</dbReference>
<evidence type="ECO:0000313" key="10">
    <source>
        <dbReference type="Proteomes" id="UP000440578"/>
    </source>
</evidence>
<feature type="domain" description="Neurotransmitter-gated ion-channel transmembrane" evidence="8">
    <location>
        <begin position="84"/>
        <end position="158"/>
    </location>
</feature>
<keyword evidence="4" id="KW-1003">Cell membrane</keyword>
<name>A0A6A4VJW2_AMPAM</name>
<accession>A0A6A4VJW2</accession>
<dbReference type="GO" id="GO:0005254">
    <property type="term" value="F:chloride channel activity"/>
    <property type="evidence" value="ECO:0007669"/>
    <property type="project" value="UniProtKB-ARBA"/>
</dbReference>
<dbReference type="AlphaFoldDB" id="A0A6A4VJW2"/>
<reference evidence="9 10" key="1">
    <citation type="submission" date="2019-07" db="EMBL/GenBank/DDBJ databases">
        <title>Draft genome assembly of a fouling barnacle, Amphibalanus amphitrite (Darwin, 1854): The first reference genome for Thecostraca.</title>
        <authorList>
            <person name="Kim W."/>
        </authorList>
    </citation>
    <scope>NUCLEOTIDE SEQUENCE [LARGE SCALE GENOMIC DNA]</scope>
    <source>
        <strain evidence="9">SNU_AA5</strain>
        <tissue evidence="9">Soma without cirri and trophi</tissue>
    </source>
</reference>
<keyword evidence="10" id="KW-1185">Reference proteome</keyword>
<evidence type="ECO:0000256" key="2">
    <source>
        <dbReference type="ARBA" id="ARBA00004236"/>
    </source>
</evidence>
<feature type="transmembrane region" description="Helical" evidence="7">
    <location>
        <begin position="79"/>
        <end position="101"/>
    </location>
</feature>
<feature type="transmembrane region" description="Helical" evidence="7">
    <location>
        <begin position="242"/>
        <end position="259"/>
    </location>
</feature>
<dbReference type="PRINTS" id="PR00253">
    <property type="entry name" value="GABAARECEPTR"/>
</dbReference>
<gene>
    <name evidence="9" type="primary">glra1_4</name>
    <name evidence="9" type="ORF">FJT64_001078</name>
</gene>
<dbReference type="EMBL" id="VIIS01001853">
    <property type="protein sequence ID" value="KAF0291824.1"/>
    <property type="molecule type" value="Genomic_DNA"/>
</dbReference>
<proteinExistence type="predicted"/>
<keyword evidence="9" id="KW-0675">Receptor</keyword>
<keyword evidence="7" id="KW-1133">Transmembrane helix</keyword>
<dbReference type="SUPFAM" id="SSF63712">
    <property type="entry name" value="Nicotinic receptor ligand binding domain-like"/>
    <property type="match status" value="1"/>
</dbReference>
<sequence>MDRQRCSLPVESFNFYAKYINLTFQPPGIYFNNFKFKIPQYTLSSVEPRDCSYHYQYENSYLNHTCVEASFIFDRQFSYYFVQMYLPSILIVLVSFLSFWIPVENVSGRVMLGVTSLLTLATQFTTAQRSLPPVSYMKAMDVWMFFCIVVVFFAMGEFTLAYSFKNLRLGVGSRVRPLLVRPRKVATITVFPGDAEVTKRRIAFGATADSEEQLDQNEGLVNRFLSWLNKGNSSVIDNVSKIIFPTTFGVFNIIYWMYYTRAQK</sequence>
<dbReference type="CDD" id="cd19049">
    <property type="entry name" value="LGIC_TM_anion"/>
    <property type="match status" value="1"/>
</dbReference>
<comment type="subcellular location">
    <subcellularLocation>
        <location evidence="2">Cell membrane</location>
    </subcellularLocation>
    <subcellularLocation>
        <location evidence="1">Membrane</location>
        <topology evidence="1">Multi-pass membrane protein</topology>
    </subcellularLocation>
</comment>